<evidence type="ECO:0000313" key="3">
    <source>
        <dbReference type="Proteomes" id="UP000033096"/>
    </source>
</evidence>
<proteinExistence type="predicted"/>
<dbReference type="SUPFAM" id="SSF88659">
    <property type="entry name" value="Sigma3 and sigma4 domains of RNA polymerase sigma factors"/>
    <property type="match status" value="1"/>
</dbReference>
<dbReference type="Proteomes" id="UP000033096">
    <property type="component" value="Chromosome"/>
</dbReference>
<gene>
    <name evidence="2" type="ORF">MSVAZ_0964</name>
</gene>
<dbReference type="PATRIC" id="fig|1434123.4.peg.1121"/>
<dbReference type="KEGG" id="mvc:MSVAZ_0964"/>
<dbReference type="Pfam" id="PF08281">
    <property type="entry name" value="Sigma70_r4_2"/>
    <property type="match status" value="1"/>
</dbReference>
<reference evidence="2 3" key="1">
    <citation type="submission" date="2014-07" db="EMBL/GenBank/DDBJ databases">
        <title>Methanogenic archaea and the global carbon cycle.</title>
        <authorList>
            <person name="Henriksen J.R."/>
            <person name="Luke J."/>
            <person name="Reinhart S."/>
            <person name="Benedict M.N."/>
            <person name="Youngblut N.D."/>
            <person name="Metcalf M.E."/>
            <person name="Whitaker R.J."/>
            <person name="Metcalf W.W."/>
        </authorList>
    </citation>
    <scope>NUCLEOTIDE SEQUENCE [LARGE SCALE GENOMIC DNA]</scope>
    <source>
        <strain evidence="2 3">Z-761</strain>
    </source>
</reference>
<keyword evidence="3" id="KW-1185">Reference proteome</keyword>
<dbReference type="HOGENOM" id="CLU_3338412_0_0_2"/>
<sequence length="42" mass="4681">MKGMSIEDIADVLEVESASVKRWLARAANQCDKVNDSMLRIS</sequence>
<dbReference type="GO" id="GO:0016987">
    <property type="term" value="F:sigma factor activity"/>
    <property type="evidence" value="ECO:0007669"/>
    <property type="project" value="InterPro"/>
</dbReference>
<dbReference type="GO" id="GO:0006352">
    <property type="term" value="P:DNA-templated transcription initiation"/>
    <property type="evidence" value="ECO:0007669"/>
    <property type="project" value="InterPro"/>
</dbReference>
<dbReference type="InterPro" id="IPR013249">
    <property type="entry name" value="RNA_pol_sigma70_r4_t2"/>
</dbReference>
<feature type="domain" description="RNA polymerase sigma factor 70 region 4 type 2" evidence="1">
    <location>
        <begin position="2"/>
        <end position="31"/>
    </location>
</feature>
<evidence type="ECO:0000313" key="2">
    <source>
        <dbReference type="EMBL" id="AKB43233.1"/>
    </source>
</evidence>
<name>A0A0E3Q1X2_9EURY</name>
<evidence type="ECO:0000259" key="1">
    <source>
        <dbReference type="Pfam" id="PF08281"/>
    </source>
</evidence>
<dbReference type="GO" id="GO:0003677">
    <property type="term" value="F:DNA binding"/>
    <property type="evidence" value="ECO:0007669"/>
    <property type="project" value="InterPro"/>
</dbReference>
<dbReference type="AlphaFoldDB" id="A0A0E3Q1X2"/>
<dbReference type="EMBL" id="CP009520">
    <property type="protein sequence ID" value="AKB43233.1"/>
    <property type="molecule type" value="Genomic_DNA"/>
</dbReference>
<organism evidence="2 3">
    <name type="scientific">Methanosarcina vacuolata Z-761</name>
    <dbReference type="NCBI Taxonomy" id="1434123"/>
    <lineage>
        <taxon>Archaea</taxon>
        <taxon>Methanobacteriati</taxon>
        <taxon>Methanobacteriota</taxon>
        <taxon>Stenosarchaea group</taxon>
        <taxon>Methanomicrobia</taxon>
        <taxon>Methanosarcinales</taxon>
        <taxon>Methanosarcinaceae</taxon>
        <taxon>Methanosarcina</taxon>
    </lineage>
</organism>
<protein>
    <recommendedName>
        <fullName evidence="1">RNA polymerase sigma factor 70 region 4 type 2 domain-containing protein</fullName>
    </recommendedName>
</protein>
<dbReference type="InterPro" id="IPR013324">
    <property type="entry name" value="RNA_pol_sigma_r3/r4-like"/>
</dbReference>
<accession>A0A0E3Q1X2</accession>